<evidence type="ECO:0000256" key="7">
    <source>
        <dbReference type="PROSITE-ProRule" id="PRU10137"/>
    </source>
</evidence>
<sequence length="183" mass="20463">MKIGYARVSTEDQNPDLQLTALKAAGCDRIFTDKATGANVKRPELTKCLKALSKDDTLVVWKLDRLGRSLHDLISLMDELKSRGVAFQSVTEAIDTKTPTGRAMWQMVGILAELERSLIQERTKAGRAAAVVRGVKMGRKSKLTPQQVEHAKKLIEQGEHHDMVARSLNVSRRTLYRALQKKI</sequence>
<dbReference type="Proteomes" id="UP000676649">
    <property type="component" value="Chromosome"/>
</dbReference>
<dbReference type="SMART" id="SM00857">
    <property type="entry name" value="Resolvase"/>
    <property type="match status" value="1"/>
</dbReference>
<dbReference type="KEGG" id="mpad:KEF85_07235"/>
<dbReference type="GO" id="GO:0003677">
    <property type="term" value="F:DNA binding"/>
    <property type="evidence" value="ECO:0007669"/>
    <property type="project" value="UniProtKB-KW"/>
</dbReference>
<dbReference type="SUPFAM" id="SSF53041">
    <property type="entry name" value="Resolvase-like"/>
    <property type="match status" value="1"/>
</dbReference>
<evidence type="ECO:0000313" key="10">
    <source>
        <dbReference type="Proteomes" id="UP000676649"/>
    </source>
</evidence>
<evidence type="ECO:0000256" key="1">
    <source>
        <dbReference type="ARBA" id="ARBA00009913"/>
    </source>
</evidence>
<dbReference type="GO" id="GO:0000150">
    <property type="term" value="F:DNA strand exchange activity"/>
    <property type="evidence" value="ECO:0007669"/>
    <property type="project" value="UniProtKB-KW"/>
</dbReference>
<dbReference type="PANTHER" id="PTHR30461">
    <property type="entry name" value="DNA-INVERTASE FROM LAMBDOID PROPHAGE"/>
    <property type="match status" value="1"/>
</dbReference>
<protein>
    <submittedName>
        <fullName evidence="9">Recombinase family protein</fullName>
    </submittedName>
</protein>
<comment type="similarity">
    <text evidence="1">Belongs to the site-specific recombinase resolvase family.</text>
</comment>
<dbReference type="PROSITE" id="PS51736">
    <property type="entry name" value="RECOMBINASES_3"/>
    <property type="match status" value="1"/>
</dbReference>
<dbReference type="InterPro" id="IPR006118">
    <property type="entry name" value="Recombinase_CS"/>
</dbReference>
<evidence type="ECO:0000256" key="6">
    <source>
        <dbReference type="PIRSR" id="PIRSR606118-50"/>
    </source>
</evidence>
<dbReference type="AlphaFoldDB" id="A0A975MRL9"/>
<dbReference type="InterPro" id="IPR009057">
    <property type="entry name" value="Homeodomain-like_sf"/>
</dbReference>
<reference evidence="9" key="1">
    <citation type="submission" date="2021-04" db="EMBL/GenBank/DDBJ databases">
        <title>Draft genome sequence data of methanotrophic Methylovulum sp. strain S1L and Methylomonas sp. strain S2AM isolated from boreal lake water columns.</title>
        <authorList>
            <person name="Rissanen A.J."/>
            <person name="Mangayil R."/>
            <person name="Svenning M.M."/>
            <person name="Khanongnuch R."/>
        </authorList>
    </citation>
    <scope>NUCLEOTIDE SEQUENCE</scope>
    <source>
        <strain evidence="9">S2AM</strain>
    </source>
</reference>
<dbReference type="CDD" id="cd00569">
    <property type="entry name" value="HTH_Hin_like"/>
    <property type="match status" value="1"/>
</dbReference>
<evidence type="ECO:0000256" key="5">
    <source>
        <dbReference type="ARBA" id="ARBA00023172"/>
    </source>
</evidence>
<dbReference type="RefSeq" id="WP_215584522.1">
    <property type="nucleotide sequence ID" value="NZ_CP073754.1"/>
</dbReference>
<dbReference type="PANTHER" id="PTHR30461:SF2">
    <property type="entry name" value="SERINE RECOMBINASE PINE-RELATED"/>
    <property type="match status" value="1"/>
</dbReference>
<keyword evidence="5" id="KW-0233">DNA recombination</keyword>
<accession>A0A975MRL9</accession>
<feature type="active site" description="O-(5'-phospho-DNA)-serine intermediate" evidence="6 7">
    <location>
        <position position="9"/>
    </location>
</feature>
<dbReference type="GO" id="GO:0015074">
    <property type="term" value="P:DNA integration"/>
    <property type="evidence" value="ECO:0007669"/>
    <property type="project" value="UniProtKB-KW"/>
</dbReference>
<keyword evidence="4" id="KW-0238">DNA-binding</keyword>
<dbReference type="InterPro" id="IPR006119">
    <property type="entry name" value="Resolv_N"/>
</dbReference>
<evidence type="ECO:0000256" key="3">
    <source>
        <dbReference type="ARBA" id="ARBA00023100"/>
    </source>
</evidence>
<evidence type="ECO:0000256" key="2">
    <source>
        <dbReference type="ARBA" id="ARBA00022908"/>
    </source>
</evidence>
<dbReference type="InterPro" id="IPR036162">
    <property type="entry name" value="Resolvase-like_N_sf"/>
</dbReference>
<proteinExistence type="inferred from homology"/>
<dbReference type="Pfam" id="PF02796">
    <property type="entry name" value="HTH_7"/>
    <property type="match status" value="1"/>
</dbReference>
<dbReference type="Gene3D" id="3.40.50.1390">
    <property type="entry name" value="Resolvase, N-terminal catalytic domain"/>
    <property type="match status" value="1"/>
</dbReference>
<evidence type="ECO:0000256" key="4">
    <source>
        <dbReference type="ARBA" id="ARBA00023125"/>
    </source>
</evidence>
<keyword evidence="10" id="KW-1185">Reference proteome</keyword>
<gene>
    <name evidence="9" type="ORF">KEF85_07235</name>
</gene>
<dbReference type="CDD" id="cd03768">
    <property type="entry name" value="SR_ResInv"/>
    <property type="match status" value="1"/>
</dbReference>
<dbReference type="FunFam" id="3.40.50.1390:FF:000001">
    <property type="entry name" value="DNA recombinase"/>
    <property type="match status" value="1"/>
</dbReference>
<name>A0A975MRL9_9GAMM</name>
<dbReference type="SUPFAM" id="SSF46689">
    <property type="entry name" value="Homeodomain-like"/>
    <property type="match status" value="1"/>
</dbReference>
<dbReference type="InterPro" id="IPR050639">
    <property type="entry name" value="SSR_resolvase"/>
</dbReference>
<keyword evidence="2" id="KW-0229">DNA integration</keyword>
<keyword evidence="3" id="KW-0230">DNA invertase</keyword>
<dbReference type="Gene3D" id="1.10.10.60">
    <property type="entry name" value="Homeodomain-like"/>
    <property type="match status" value="1"/>
</dbReference>
<dbReference type="Pfam" id="PF00239">
    <property type="entry name" value="Resolvase"/>
    <property type="match status" value="1"/>
</dbReference>
<evidence type="ECO:0000313" key="9">
    <source>
        <dbReference type="EMBL" id="QWF72234.1"/>
    </source>
</evidence>
<feature type="domain" description="Resolvase/invertase-type recombinase catalytic" evidence="8">
    <location>
        <begin position="1"/>
        <end position="134"/>
    </location>
</feature>
<dbReference type="EMBL" id="CP073754">
    <property type="protein sequence ID" value="QWF72234.1"/>
    <property type="molecule type" value="Genomic_DNA"/>
</dbReference>
<evidence type="ECO:0000259" key="8">
    <source>
        <dbReference type="PROSITE" id="PS51736"/>
    </source>
</evidence>
<organism evidence="9 10">
    <name type="scientific">Methylomonas paludis</name>
    <dbReference type="NCBI Taxonomy" id="1173101"/>
    <lineage>
        <taxon>Bacteria</taxon>
        <taxon>Pseudomonadati</taxon>
        <taxon>Pseudomonadota</taxon>
        <taxon>Gammaproteobacteria</taxon>
        <taxon>Methylococcales</taxon>
        <taxon>Methylococcaceae</taxon>
        <taxon>Methylomonas</taxon>
    </lineage>
</organism>
<dbReference type="PROSITE" id="PS00397">
    <property type="entry name" value="RECOMBINASES_1"/>
    <property type="match status" value="1"/>
</dbReference>
<dbReference type="InterPro" id="IPR006120">
    <property type="entry name" value="Resolvase_HTH_dom"/>
</dbReference>